<comment type="caution">
    <text evidence="2">The sequence shown here is derived from an EMBL/GenBank/DDBJ whole genome shotgun (WGS) entry which is preliminary data.</text>
</comment>
<evidence type="ECO:0000313" key="3">
    <source>
        <dbReference type="Proteomes" id="UP000613177"/>
    </source>
</evidence>
<feature type="region of interest" description="Disordered" evidence="1">
    <location>
        <begin position="106"/>
        <end position="174"/>
    </location>
</feature>
<dbReference type="Proteomes" id="UP000613177">
    <property type="component" value="Unassembled WGS sequence"/>
</dbReference>
<protein>
    <submittedName>
        <fullName evidence="2">Uncharacterized protein</fullName>
    </submittedName>
</protein>
<evidence type="ECO:0000313" key="2">
    <source>
        <dbReference type="EMBL" id="KAG2233891.1"/>
    </source>
</evidence>
<evidence type="ECO:0000256" key="1">
    <source>
        <dbReference type="SAM" id="MobiDB-lite"/>
    </source>
</evidence>
<proteinExistence type="predicted"/>
<reference evidence="2" key="1">
    <citation type="submission" date="2021-01" db="EMBL/GenBank/DDBJ databases">
        <title>Metabolic potential, ecology and presence of endohyphal bacteria is reflected in genomic diversity of Mucoromycotina.</title>
        <authorList>
            <person name="Muszewska A."/>
            <person name="Okrasinska A."/>
            <person name="Steczkiewicz K."/>
            <person name="Drgas O."/>
            <person name="Orlowska M."/>
            <person name="Perlinska-Lenart U."/>
            <person name="Aleksandrzak-Piekarczyk T."/>
            <person name="Szatraj K."/>
            <person name="Zielenkiewicz U."/>
            <person name="Pilsyk S."/>
            <person name="Malc E."/>
            <person name="Mieczkowski P."/>
            <person name="Kruszewska J.S."/>
            <person name="Biernat P."/>
            <person name="Pawlowska J."/>
        </authorList>
    </citation>
    <scope>NUCLEOTIDE SEQUENCE</scope>
    <source>
        <strain evidence="2">WA0000018081</strain>
    </source>
</reference>
<name>A0A8H7SRQ1_9FUNG</name>
<dbReference type="AlphaFoldDB" id="A0A8H7SRQ1"/>
<feature type="compositionally biased region" description="Basic and acidic residues" evidence="1">
    <location>
        <begin position="106"/>
        <end position="148"/>
    </location>
</feature>
<organism evidence="2 3">
    <name type="scientific">Thamnidium elegans</name>
    <dbReference type="NCBI Taxonomy" id="101142"/>
    <lineage>
        <taxon>Eukaryota</taxon>
        <taxon>Fungi</taxon>
        <taxon>Fungi incertae sedis</taxon>
        <taxon>Mucoromycota</taxon>
        <taxon>Mucoromycotina</taxon>
        <taxon>Mucoromycetes</taxon>
        <taxon>Mucorales</taxon>
        <taxon>Mucorineae</taxon>
        <taxon>Mucoraceae</taxon>
        <taxon>Thamnidium</taxon>
    </lineage>
</organism>
<accession>A0A8H7SRQ1</accession>
<dbReference type="EMBL" id="JAEPRE010000067">
    <property type="protein sequence ID" value="KAG2233891.1"/>
    <property type="molecule type" value="Genomic_DNA"/>
</dbReference>
<keyword evidence="3" id="KW-1185">Reference proteome</keyword>
<sequence length="194" mass="22658">MRHHGGLQKKPTSPILKLYKDFRALGVFHNEKTRKWTDLTAAVNKVDAEDLEEGVRANPVSVKYVHEKLVEPIGMYRSFFDQFKNEKDSAKRIRVSVLLKKKRRKDNLDRKEKEMRELERDSIAGRRAHENKRKEEKKEGKGKGKAPEIIKFLNSDEDVIGEEEDNPIEVDNPDFLFKQSLDKRETDQSKVLQA</sequence>
<feature type="compositionally biased region" description="Acidic residues" evidence="1">
    <location>
        <begin position="155"/>
        <end position="172"/>
    </location>
</feature>
<gene>
    <name evidence="2" type="ORF">INT48_005232</name>
</gene>